<dbReference type="PANTHER" id="PTHR48083">
    <property type="entry name" value="MEDIUM-CHAIN SPECIFIC ACYL-COA DEHYDROGENASE, MITOCHONDRIAL-RELATED"/>
    <property type="match status" value="1"/>
</dbReference>
<gene>
    <name evidence="5" type="ORF">SM757_19465</name>
</gene>
<dbReference type="Gene3D" id="1.20.140.10">
    <property type="entry name" value="Butyryl-CoA Dehydrogenase, subunit A, domain 3"/>
    <property type="match status" value="1"/>
</dbReference>
<keyword evidence="1" id="KW-0560">Oxidoreductase</keyword>
<dbReference type="InterPro" id="IPR009100">
    <property type="entry name" value="AcylCoA_DH/oxidase_NM_dom_sf"/>
</dbReference>
<accession>A0ABU5IJ58</accession>
<comment type="similarity">
    <text evidence="2">Belongs to the HpaH/HsaA monooxygenase family.</text>
</comment>
<feature type="domain" description="Acyl-CoA dehydrogenase/oxidase N-terminal" evidence="3">
    <location>
        <begin position="72"/>
        <end position="166"/>
    </location>
</feature>
<keyword evidence="6" id="KW-1185">Reference proteome</keyword>
<dbReference type="InterPro" id="IPR013107">
    <property type="entry name" value="Acyl-CoA_DH_C"/>
</dbReference>
<dbReference type="SUPFAM" id="SSF56645">
    <property type="entry name" value="Acyl-CoA dehydrogenase NM domain-like"/>
    <property type="match status" value="1"/>
</dbReference>
<dbReference type="Proteomes" id="UP001293718">
    <property type="component" value="Unassembled WGS sequence"/>
</dbReference>
<dbReference type="Gene3D" id="2.40.110.10">
    <property type="entry name" value="Butyryl-CoA Dehydrogenase, subunit A, domain 2"/>
    <property type="match status" value="1"/>
</dbReference>
<dbReference type="RefSeq" id="WP_322466757.1">
    <property type="nucleotide sequence ID" value="NZ_JAXOJX010000034.1"/>
</dbReference>
<dbReference type="InterPro" id="IPR013786">
    <property type="entry name" value="AcylCoA_DH/ox_N"/>
</dbReference>
<evidence type="ECO:0000313" key="5">
    <source>
        <dbReference type="EMBL" id="MDZ5458763.1"/>
    </source>
</evidence>
<dbReference type="SUPFAM" id="SSF47203">
    <property type="entry name" value="Acyl-CoA dehydrogenase C-terminal domain-like"/>
    <property type="match status" value="1"/>
</dbReference>
<dbReference type="Pfam" id="PF08028">
    <property type="entry name" value="Acyl-CoA_dh_2"/>
    <property type="match status" value="1"/>
</dbReference>
<evidence type="ECO:0000259" key="3">
    <source>
        <dbReference type="Pfam" id="PF02771"/>
    </source>
</evidence>
<dbReference type="Gene3D" id="1.10.540.10">
    <property type="entry name" value="Acyl-CoA dehydrogenase/oxidase, N-terminal domain"/>
    <property type="match status" value="1"/>
</dbReference>
<dbReference type="InterPro" id="IPR037069">
    <property type="entry name" value="AcylCoA_DH/ox_N_sf"/>
</dbReference>
<dbReference type="InterPro" id="IPR046373">
    <property type="entry name" value="Acyl-CoA_Oxase/DH_mid-dom_sf"/>
</dbReference>
<dbReference type="PIRSF" id="PIRSF016578">
    <property type="entry name" value="HsaA"/>
    <property type="match status" value="1"/>
</dbReference>
<evidence type="ECO:0000259" key="4">
    <source>
        <dbReference type="Pfam" id="PF08028"/>
    </source>
</evidence>
<dbReference type="PANTHER" id="PTHR48083:SF19">
    <property type="entry name" value="FLAVIN-DEPENDENT MONOOXYGENASE, OXYGENASE SUBUNIT HSAA"/>
    <property type="match status" value="1"/>
</dbReference>
<protein>
    <submittedName>
        <fullName evidence="5">Acyl-CoA dehydrogenase family protein</fullName>
    </submittedName>
</protein>
<evidence type="ECO:0000256" key="1">
    <source>
        <dbReference type="ARBA" id="ARBA00023002"/>
    </source>
</evidence>
<dbReference type="EMBL" id="JAXOJX010000034">
    <property type="protein sequence ID" value="MDZ5458763.1"/>
    <property type="molecule type" value="Genomic_DNA"/>
</dbReference>
<organism evidence="5 6">
    <name type="scientific">Azohydromonas lata</name>
    <dbReference type="NCBI Taxonomy" id="45677"/>
    <lineage>
        <taxon>Bacteria</taxon>
        <taxon>Pseudomonadati</taxon>
        <taxon>Pseudomonadota</taxon>
        <taxon>Betaproteobacteria</taxon>
        <taxon>Burkholderiales</taxon>
        <taxon>Sphaerotilaceae</taxon>
        <taxon>Azohydromonas</taxon>
    </lineage>
</organism>
<comment type="caution">
    <text evidence="5">The sequence shown here is derived from an EMBL/GenBank/DDBJ whole genome shotgun (WGS) entry which is preliminary data.</text>
</comment>
<reference evidence="5 6" key="1">
    <citation type="submission" date="2023-11" db="EMBL/GenBank/DDBJ databases">
        <title>Draft genome of Azohydromonas lata strain H1 (DSM1123), a polyhydroxyalkanoate producer.</title>
        <authorList>
            <person name="Traversa D."/>
            <person name="D'Addabbo P."/>
            <person name="Pazzani C."/>
            <person name="Manzari C."/>
            <person name="Chiara M."/>
            <person name="Scrascia M."/>
        </authorList>
    </citation>
    <scope>NUCLEOTIDE SEQUENCE [LARGE SCALE GENOMIC DNA]</scope>
    <source>
        <strain evidence="5 6">H1</strain>
    </source>
</reference>
<dbReference type="InterPro" id="IPR050741">
    <property type="entry name" value="Acyl-CoA_dehydrogenase"/>
</dbReference>
<proteinExistence type="inferred from homology"/>
<feature type="domain" description="Acyl-CoA dehydrogenase C-terminal" evidence="4">
    <location>
        <begin position="288"/>
        <end position="420"/>
    </location>
</feature>
<sequence length="446" mass="48228">MPHIGARAACISVCGSFSSVINPSCLAWPSSNQERGNTVTDLTMEKARPAVAGENPPTLAELKRRAAALLPELRRGVEDRERNRVLPHDQIRRIAAERLLTLRIPVPYGGPGASVREVVQFVVDVAAVDSNLAQALRPSFLFLEGLLSSGDEATRRRWLPRYLRGDIFGNAGWEIGGASGAISSRIRREGEHYRVNGSKYYSTGSLYADWVSVAALDENSHELRFMLPRGRQGLELVDDFDAMGQRLTASGTTNLVDVLVQAEDIIPTPLQSSGQTRRSIVTPFAQLFLAAVEAGVAKNALADAVEFARHHARPIKHSTAQRSVDDPYVEFSVGEIAAQAYAAEAVVLRAAEQIDAAWAAGLDEAAIVHAALDVAQAQYVAAAAALKASELVFDVGGASTTARKHNLDRHWRNARTVANHNPRHWKAAVVGAWHLKGTPPPNSGLF</sequence>
<evidence type="ECO:0000256" key="2">
    <source>
        <dbReference type="ARBA" id="ARBA00049661"/>
    </source>
</evidence>
<dbReference type="InterPro" id="IPR036250">
    <property type="entry name" value="AcylCo_DH-like_C"/>
</dbReference>
<dbReference type="Pfam" id="PF02771">
    <property type="entry name" value="Acyl-CoA_dh_N"/>
    <property type="match status" value="1"/>
</dbReference>
<evidence type="ECO:0000313" key="6">
    <source>
        <dbReference type="Proteomes" id="UP001293718"/>
    </source>
</evidence>
<name>A0ABU5IJ58_9BURK</name>